<dbReference type="SUPFAM" id="SSF51735">
    <property type="entry name" value="NAD(P)-binding Rossmann-fold domains"/>
    <property type="match status" value="1"/>
</dbReference>
<proteinExistence type="predicted"/>
<accession>A0A399ECZ6</accession>
<organism evidence="4 5">
    <name type="scientific">Meiothermus luteus</name>
    <dbReference type="NCBI Taxonomy" id="2026184"/>
    <lineage>
        <taxon>Bacteria</taxon>
        <taxon>Thermotogati</taxon>
        <taxon>Deinococcota</taxon>
        <taxon>Deinococci</taxon>
        <taxon>Thermales</taxon>
        <taxon>Thermaceae</taxon>
        <taxon>Meiothermus</taxon>
    </lineage>
</organism>
<evidence type="ECO:0000256" key="2">
    <source>
        <dbReference type="ARBA" id="ARBA00023277"/>
    </source>
</evidence>
<dbReference type="PANTHER" id="PTHR43103:SF3">
    <property type="entry name" value="ADP-L-GLYCERO-D-MANNO-HEPTOSE-6-EPIMERASE"/>
    <property type="match status" value="1"/>
</dbReference>
<evidence type="ECO:0000313" key="4">
    <source>
        <dbReference type="EMBL" id="RIH82205.1"/>
    </source>
</evidence>
<protein>
    <submittedName>
        <fullName evidence="4">Putative epimerase/dehydratase</fullName>
    </submittedName>
</protein>
<keyword evidence="5" id="KW-1185">Reference proteome</keyword>
<dbReference type="InterPro" id="IPR036291">
    <property type="entry name" value="NAD(P)-bd_dom_sf"/>
</dbReference>
<comment type="caution">
    <text evidence="4">The sequence shown here is derived from an EMBL/GenBank/DDBJ whole genome shotgun (WGS) entry which is preliminary data.</text>
</comment>
<dbReference type="Gene3D" id="3.90.25.10">
    <property type="entry name" value="UDP-galactose 4-epimerase, domain 1"/>
    <property type="match status" value="1"/>
</dbReference>
<gene>
    <name evidence="4" type="ORF">Mlute_02570</name>
</gene>
<dbReference type="Proteomes" id="UP000265800">
    <property type="component" value="Unassembled WGS sequence"/>
</dbReference>
<evidence type="ECO:0000259" key="3">
    <source>
        <dbReference type="Pfam" id="PF01370"/>
    </source>
</evidence>
<sequence length="308" mass="33760">MNIWITGAAGFVGSVLVRYLLEERPVDFAHLVLLDKRFPQTHTDPRVRMLEGDFYDPAVLEAAAAHPPDWVFHLASVPGALAERDFLLGQRVNLEGTLALLEALRARSPVVVFASSVAVYGAPLPPLVDDQTPAHPSSSYGTQKLIGELLLQDYTRRGYLDGRALRLPGIVARPPGPSGLASAFMSELLHHLKAGTPYTLPVSPQARMWWMSARCCAENLLHAAQIPLAPQEPRVFLLPALWASVEEVVAEGARLFGSDREEAIRYRPDPDLEARFGRYPPLRAERALALGFRHDGSLAQMIAQAVGV</sequence>
<keyword evidence="2" id="KW-0119">Carbohydrate metabolism</keyword>
<dbReference type="AlphaFoldDB" id="A0A399ECZ6"/>
<keyword evidence="1" id="KW-0521">NADP</keyword>
<dbReference type="InterPro" id="IPR001509">
    <property type="entry name" value="Epimerase_deHydtase"/>
</dbReference>
<dbReference type="EMBL" id="QWKZ01000119">
    <property type="protein sequence ID" value="RIH82205.1"/>
    <property type="molecule type" value="Genomic_DNA"/>
</dbReference>
<evidence type="ECO:0000313" key="5">
    <source>
        <dbReference type="Proteomes" id="UP000265800"/>
    </source>
</evidence>
<reference evidence="4 5" key="1">
    <citation type="submission" date="2018-08" db="EMBL/GenBank/DDBJ databases">
        <title>Meiothermus luteus KCTC 52599 genome sequencing project.</title>
        <authorList>
            <person name="Da Costa M.S."/>
            <person name="Albuquerque L."/>
            <person name="Raposo P."/>
            <person name="Froufe H.J.C."/>
            <person name="Barroso C.S."/>
            <person name="Egas C."/>
        </authorList>
    </citation>
    <scope>NUCLEOTIDE SEQUENCE [LARGE SCALE GENOMIC DNA]</scope>
    <source>
        <strain evidence="4 5">KCTC 52599</strain>
    </source>
</reference>
<dbReference type="PANTHER" id="PTHR43103">
    <property type="entry name" value="NUCLEOSIDE-DIPHOSPHATE-SUGAR EPIMERASE"/>
    <property type="match status" value="1"/>
</dbReference>
<evidence type="ECO:0000256" key="1">
    <source>
        <dbReference type="ARBA" id="ARBA00022857"/>
    </source>
</evidence>
<feature type="domain" description="NAD-dependent epimerase/dehydratase" evidence="3">
    <location>
        <begin position="3"/>
        <end position="236"/>
    </location>
</feature>
<dbReference type="Pfam" id="PF01370">
    <property type="entry name" value="Epimerase"/>
    <property type="match status" value="1"/>
</dbReference>
<name>A0A399ECZ6_9DEIN</name>
<dbReference type="OrthoDB" id="9789543at2"/>
<dbReference type="Gene3D" id="3.40.50.720">
    <property type="entry name" value="NAD(P)-binding Rossmann-like Domain"/>
    <property type="match status" value="1"/>
</dbReference>
<dbReference type="RefSeq" id="WP_119361083.1">
    <property type="nucleotide sequence ID" value="NZ_QWKZ01000119.1"/>
</dbReference>